<dbReference type="Proteomes" id="UP000053235">
    <property type="component" value="Unassembled WGS sequence"/>
</dbReference>
<feature type="region of interest" description="Disordered" evidence="1">
    <location>
        <begin position="216"/>
        <end position="237"/>
    </location>
</feature>
<dbReference type="STRING" id="388408.LAX5112_04234"/>
<sequence length="545" mass="55702">MATSDDGLYDIYRFFNTQTGAHFFTSSESERDTVQNTLPQFSYEGNVFDSNAVEGATGSVPVYRFYNTNTGVHFYTASEDEKTQVESLPGFNFEGTSYVAYETSTSATETMPLYRFYNTQTGTHFYTVDEAEKDSIIANLPQYNFEGVAYYVGGPVEVQLDLTTTSGDAQTLVANTATSSSFKIGGGTGTPITTDGTDASTYWTVTGVEASDRFELTTTTGPTGGPGTNNQGDGGNGGVTFDFAPLTNSSSNTLSLTLAGGVNVKGGDGGIGGDNSFSSSRSGDGATAINASNFETLNITSTGSSANSILGGSAGSSADNQPGTDGKSIVLATGATISVSGTQALDLGTLGGNGTAINAGSFEGNLSVIADSGNNTMTGGSGNDMLGGGNGQDTITLGGGSNFVVISDGVDVLLSNRATTTVTDFEAGSDKIKANANNDVVSNQSGAGSAVTTTNGKITDFSNGNQANSTLAEKLALIEDDEGAGKIGTNEVAFFEHGGNTYVYFENSSENVDNNTSSDSHVVVLTGVTGLTSLTETSAGEFTLA</sequence>
<protein>
    <recommendedName>
        <fullName evidence="2">DUF5648 domain-containing protein</fullName>
    </recommendedName>
</protein>
<dbReference type="Pfam" id="PF18885">
    <property type="entry name" value="DUF5648"/>
    <property type="match status" value="1"/>
</dbReference>
<keyword evidence="4" id="KW-1185">Reference proteome</keyword>
<evidence type="ECO:0000256" key="1">
    <source>
        <dbReference type="SAM" id="MobiDB-lite"/>
    </source>
</evidence>
<evidence type="ECO:0000259" key="2">
    <source>
        <dbReference type="Pfam" id="PF18885"/>
    </source>
</evidence>
<accession>A0A0M7ALN0</accession>
<dbReference type="InterPro" id="IPR001343">
    <property type="entry name" value="Hemolysn_Ca-bd"/>
</dbReference>
<dbReference type="Pfam" id="PF00353">
    <property type="entry name" value="HemolysinCabind"/>
    <property type="match status" value="1"/>
</dbReference>
<dbReference type="GO" id="GO:0005509">
    <property type="term" value="F:calcium ion binding"/>
    <property type="evidence" value="ECO:0007669"/>
    <property type="project" value="InterPro"/>
</dbReference>
<name>A0A0M7ALN0_9HYPH</name>
<dbReference type="EMBL" id="CXWD01000021">
    <property type="protein sequence ID" value="CTQ75441.1"/>
    <property type="molecule type" value="Genomic_DNA"/>
</dbReference>
<gene>
    <name evidence="3" type="ORF">LAX5112_04234</name>
</gene>
<reference evidence="4" key="1">
    <citation type="submission" date="2015-07" db="EMBL/GenBank/DDBJ databases">
        <authorList>
            <person name="Rodrigo-Torres Lidia"/>
            <person name="Arahal R.David."/>
        </authorList>
    </citation>
    <scope>NUCLEOTIDE SEQUENCE [LARGE SCALE GENOMIC DNA]</scope>
    <source>
        <strain evidence="4">CECT 5112</strain>
    </source>
</reference>
<dbReference type="InterPro" id="IPR043708">
    <property type="entry name" value="DUF5648"/>
</dbReference>
<dbReference type="InterPro" id="IPR011049">
    <property type="entry name" value="Serralysin-like_metalloprot_C"/>
</dbReference>
<feature type="domain" description="DUF5648" evidence="2">
    <location>
        <begin position="11"/>
        <end position="152"/>
    </location>
</feature>
<dbReference type="AlphaFoldDB" id="A0A0M7ALN0"/>
<evidence type="ECO:0000313" key="4">
    <source>
        <dbReference type="Proteomes" id="UP000053235"/>
    </source>
</evidence>
<organism evidence="3 4">
    <name type="scientific">Roseibium alexandrii</name>
    <dbReference type="NCBI Taxonomy" id="388408"/>
    <lineage>
        <taxon>Bacteria</taxon>
        <taxon>Pseudomonadati</taxon>
        <taxon>Pseudomonadota</taxon>
        <taxon>Alphaproteobacteria</taxon>
        <taxon>Hyphomicrobiales</taxon>
        <taxon>Stappiaceae</taxon>
        <taxon>Roseibium</taxon>
    </lineage>
</organism>
<evidence type="ECO:0000313" key="3">
    <source>
        <dbReference type="EMBL" id="CTQ75441.1"/>
    </source>
</evidence>
<proteinExistence type="predicted"/>
<feature type="compositionally biased region" description="Gly residues" evidence="1">
    <location>
        <begin position="222"/>
        <end position="237"/>
    </location>
</feature>
<dbReference type="Gene3D" id="2.150.10.10">
    <property type="entry name" value="Serralysin-like metalloprotease, C-terminal"/>
    <property type="match status" value="1"/>
</dbReference>
<dbReference type="RefSeq" id="WP_055673470.1">
    <property type="nucleotide sequence ID" value="NZ_CXWD01000021.1"/>
</dbReference>
<dbReference type="OrthoDB" id="7433002at2"/>